<gene>
    <name evidence="3" type="ORF">BGZ80_010885</name>
</gene>
<feature type="region of interest" description="Disordered" evidence="2">
    <location>
        <begin position="303"/>
        <end position="405"/>
    </location>
</feature>
<feature type="compositionally biased region" description="Basic and acidic residues" evidence="2">
    <location>
        <begin position="421"/>
        <end position="445"/>
    </location>
</feature>
<proteinExistence type="predicted"/>
<keyword evidence="4" id="KW-1185">Reference proteome</keyword>
<feature type="region of interest" description="Disordered" evidence="2">
    <location>
        <begin position="88"/>
        <end position="125"/>
    </location>
</feature>
<feature type="compositionally biased region" description="Polar residues" evidence="2">
    <location>
        <begin position="233"/>
        <end position="244"/>
    </location>
</feature>
<evidence type="ECO:0000313" key="3">
    <source>
        <dbReference type="EMBL" id="KAG0013743.1"/>
    </source>
</evidence>
<accession>A0A9P6MU85</accession>
<feature type="compositionally biased region" description="Basic and acidic residues" evidence="2">
    <location>
        <begin position="350"/>
        <end position="364"/>
    </location>
</feature>
<feature type="compositionally biased region" description="Basic and acidic residues" evidence="2">
    <location>
        <begin position="470"/>
        <end position="481"/>
    </location>
</feature>
<feature type="compositionally biased region" description="Polar residues" evidence="2">
    <location>
        <begin position="482"/>
        <end position="495"/>
    </location>
</feature>
<keyword evidence="1" id="KW-0175">Coiled coil</keyword>
<evidence type="ECO:0000256" key="2">
    <source>
        <dbReference type="SAM" id="MobiDB-lite"/>
    </source>
</evidence>
<feature type="compositionally biased region" description="Polar residues" evidence="2">
    <location>
        <begin position="306"/>
        <end position="315"/>
    </location>
</feature>
<dbReference type="EMBL" id="JAAAID010000807">
    <property type="protein sequence ID" value="KAG0013743.1"/>
    <property type="molecule type" value="Genomic_DNA"/>
</dbReference>
<sequence>MVEAYQSFRSGDHTVRIQSIVHPVTGEHFVIWSDIAHCFPGVVRIQNGDIFVPLIRNERLYRIKPHGIKYYPNVVLDVIYDQPLRSINRSQATGPPSSSSSSLSRLGDREAQQSSSAATAASDHSISGTLADASNDLELPMLADRDTPITMQQANAFLKQADAYFKHELDKQFEFMYEALSKPEVTLESLLANVSNHVIRRALEVRQAKMQEQAPSVSTPTSPLLRVTEDKNPTSGEESGQQESAKQKSVKQEFEMLQSRQELAKQTLEKIEQDKQTWAEEDNMLEKRTSLLLQMVFSQDERQRQALLQQHSQIEGQGKKPEQPTDGDPQSDESLQSFGSSRGEAEEAENSGRKEASQREKQGDDDNSSDDDVREDDEEEAEMVQQLDLSKPGASSIKAKDTDVKAQELEKIIGVVSEEIVRAEAVRTDEEGSTEVKMETKRKGDSQLSKENTASTTLSNSNSNNIGSKGNKDHAVVKSEHVSNSAPSSTPNSGGHPQPENGGAGTRQQCPFSFMDVVAHRGKEILNQRYDWLQSPCPKMFIMLPGDNELASVDDLTWQDFDLYFLCDCGDLPARGPVLDTACVNCSPRDNTCRCLPHVDMKDPGYPLFKEALAFGPYIMAILEMLEYGATIDGVVKMTPLKDLKERRRVMYSMVFLMKQGIETSHQLLAKGYTSLDEIKPIAPLKETELADLYRSRISVRRPFFNSYTFRTLDGDIRWLCKAHYDSHTSKAVKTAVPQFSNHPDSRQCTLNDNLGSLVVTLKTRERGRDFFCMVEEMVTTPVISFFLDWDLTDTDELMLEVWIPRLSATCVKIYVREREEQEEELIPGFGHRYYGIILAAIMNKNIQAFSIERRSPGDNNDTGDELFGYKGAVYLDPILARFAREPKSPKVQLGVLVTDMDEAAMAIRVGLKGFHMLSKLTLEATYWDHIDHIDIDFGENEAQEVEKDTDYQTESNIEFFNKRKYDAITVRTYLSADTQFLKTHALKDVNIRIAFPEDGPRIRELIKHNQRLKKIELSIECKDDPCVVFEYFKALTNNHPSLESFHLLKDWGKNNKSTFVWHGVSDRAKMTLSIMSHSEDKIGPLLQKFGACLLQLFIQSINATDAAILEKVTRSRKGQLKLVTIALVDIFTVSQIALDELAKVLQRTPLQRFQITGTVVPRTTSRVGEFMTSVASKITDIHFYGEHTKTVLAEMTKRMPESSGMDLLQELKISGPFDATTKDLTWIRSLLAKPTPLTTIELHKVNLSHQGWMTLAQEIDFKRLKYFRVGPDVPLKSEAIKAFVLAVPPKSELENFHLDSDGLKEGHCLAYKSILMPQLRKRTALVSIGRYF</sequence>
<evidence type="ECO:0000256" key="1">
    <source>
        <dbReference type="SAM" id="Coils"/>
    </source>
</evidence>
<feature type="compositionally biased region" description="Low complexity" evidence="2">
    <location>
        <begin position="452"/>
        <end position="468"/>
    </location>
</feature>
<protein>
    <submittedName>
        <fullName evidence="3">Uncharacterized protein</fullName>
    </submittedName>
</protein>
<comment type="caution">
    <text evidence="3">The sequence shown here is derived from an EMBL/GenBank/DDBJ whole genome shotgun (WGS) entry which is preliminary data.</text>
</comment>
<feature type="coiled-coil region" evidence="1">
    <location>
        <begin position="254"/>
        <end position="288"/>
    </location>
</feature>
<name>A0A9P6MU85_9FUNG</name>
<feature type="compositionally biased region" description="Low complexity" evidence="2">
    <location>
        <begin position="112"/>
        <end position="122"/>
    </location>
</feature>
<dbReference type="Proteomes" id="UP000703661">
    <property type="component" value="Unassembled WGS sequence"/>
</dbReference>
<feature type="compositionally biased region" description="Acidic residues" evidence="2">
    <location>
        <begin position="365"/>
        <end position="382"/>
    </location>
</feature>
<reference evidence="3" key="1">
    <citation type="journal article" date="2020" name="Fungal Divers.">
        <title>Resolving the Mortierellaceae phylogeny through synthesis of multi-gene phylogenetics and phylogenomics.</title>
        <authorList>
            <person name="Vandepol N."/>
            <person name="Liber J."/>
            <person name="Desiro A."/>
            <person name="Na H."/>
            <person name="Kennedy M."/>
            <person name="Barry K."/>
            <person name="Grigoriev I.V."/>
            <person name="Miller A.N."/>
            <person name="O'Donnell K."/>
            <person name="Stajich J.E."/>
            <person name="Bonito G."/>
        </authorList>
    </citation>
    <scope>NUCLEOTIDE SEQUENCE</scope>
    <source>
        <strain evidence="3">NRRL 2769</strain>
    </source>
</reference>
<feature type="region of interest" description="Disordered" evidence="2">
    <location>
        <begin position="421"/>
        <end position="507"/>
    </location>
</feature>
<evidence type="ECO:0000313" key="4">
    <source>
        <dbReference type="Proteomes" id="UP000703661"/>
    </source>
</evidence>
<organism evidence="3 4">
    <name type="scientific">Entomortierella chlamydospora</name>
    <dbReference type="NCBI Taxonomy" id="101097"/>
    <lineage>
        <taxon>Eukaryota</taxon>
        <taxon>Fungi</taxon>
        <taxon>Fungi incertae sedis</taxon>
        <taxon>Mucoromycota</taxon>
        <taxon>Mortierellomycotina</taxon>
        <taxon>Mortierellomycetes</taxon>
        <taxon>Mortierellales</taxon>
        <taxon>Mortierellaceae</taxon>
        <taxon>Entomortierella</taxon>
    </lineage>
</organism>
<feature type="region of interest" description="Disordered" evidence="2">
    <location>
        <begin position="207"/>
        <end position="254"/>
    </location>
</feature>
<feature type="compositionally biased region" description="Polar residues" evidence="2">
    <location>
        <begin position="213"/>
        <end position="222"/>
    </location>
</feature>